<sequence>MSMSDAIKPAVSVPAAETLGQTSKRDHEYLDSIERIVAEQDHPLRHVLALWPSYVQRINITRFLALYELFKQVIDMPGCIVECGVGRGASFFTFTKFMEIFCPNDRQRRVYGFEHFKGLRNFVPEDGPQSAANGYVEGGWSPEAAKNEVMELCRLANLDSIIPGSIRCEIIDGPLEESIPAFLETHPGLRISLLHIDVDLYTPTYVALKHLYPLVLNGGAVVFDEYGMIPWQGETRGAEDYFNEIGEAPVMKKFPFSLNPHAYFIKNSNPRQGGLG</sequence>
<dbReference type="GO" id="GO:0008168">
    <property type="term" value="F:methyltransferase activity"/>
    <property type="evidence" value="ECO:0007669"/>
    <property type="project" value="UniProtKB-KW"/>
</dbReference>
<dbReference type="eggNOG" id="COG4122">
    <property type="taxonomic scope" value="Bacteria"/>
</dbReference>
<dbReference type="InterPro" id="IPR029063">
    <property type="entry name" value="SAM-dependent_MTases_sf"/>
</dbReference>
<keyword evidence="1" id="KW-0489">Methyltransferase</keyword>
<organism evidence="1">
    <name type="scientific">Caulobacter sp. (strain K31)</name>
    <dbReference type="NCBI Taxonomy" id="366602"/>
    <lineage>
        <taxon>Bacteria</taxon>
        <taxon>Pseudomonadati</taxon>
        <taxon>Pseudomonadota</taxon>
        <taxon>Alphaproteobacteria</taxon>
        <taxon>Caulobacterales</taxon>
        <taxon>Caulobacteraceae</taxon>
        <taxon>Caulobacter</taxon>
    </lineage>
</organism>
<name>B0T485_CAUSK</name>
<dbReference type="KEGG" id="cak:Caul_0248"/>
<dbReference type="PANTHER" id="PTHR40036:SF1">
    <property type="entry name" value="MACROCIN O-METHYLTRANSFERASE"/>
    <property type="match status" value="1"/>
</dbReference>
<gene>
    <name evidence="1" type="ordered locus">Caul_0248</name>
</gene>
<dbReference type="AlphaFoldDB" id="B0T485"/>
<reference evidence="1" key="1">
    <citation type="submission" date="2008-01" db="EMBL/GenBank/DDBJ databases">
        <title>Complete sequence of chromosome of Caulobacter sp. K31.</title>
        <authorList>
            <consortium name="US DOE Joint Genome Institute"/>
            <person name="Copeland A."/>
            <person name="Lucas S."/>
            <person name="Lapidus A."/>
            <person name="Barry K."/>
            <person name="Glavina del Rio T."/>
            <person name="Dalin E."/>
            <person name="Tice H."/>
            <person name="Pitluck S."/>
            <person name="Bruce D."/>
            <person name="Goodwin L."/>
            <person name="Thompson L.S."/>
            <person name="Brettin T."/>
            <person name="Detter J.C."/>
            <person name="Han C."/>
            <person name="Schmutz J."/>
            <person name="Larimer F."/>
            <person name="Land M."/>
            <person name="Hauser L."/>
            <person name="Kyrpides N."/>
            <person name="Kim E."/>
            <person name="Stephens C."/>
            <person name="Richardson P."/>
        </authorList>
    </citation>
    <scope>NUCLEOTIDE SEQUENCE [LARGE SCALE GENOMIC DNA]</scope>
    <source>
        <strain evidence="1">K31</strain>
    </source>
</reference>
<dbReference type="STRING" id="366602.Caul_0248"/>
<dbReference type="InterPro" id="IPR008884">
    <property type="entry name" value="TylF_MeTrfase"/>
</dbReference>
<dbReference type="GO" id="GO:0032259">
    <property type="term" value="P:methylation"/>
    <property type="evidence" value="ECO:0007669"/>
    <property type="project" value="UniProtKB-KW"/>
</dbReference>
<dbReference type="SUPFAM" id="SSF53335">
    <property type="entry name" value="S-adenosyl-L-methionine-dependent methyltransferases"/>
    <property type="match status" value="1"/>
</dbReference>
<evidence type="ECO:0000313" key="1">
    <source>
        <dbReference type="EMBL" id="ABZ69385.1"/>
    </source>
</evidence>
<keyword evidence="1" id="KW-0808">Transferase</keyword>
<dbReference type="PANTHER" id="PTHR40036">
    <property type="entry name" value="MACROCIN O-METHYLTRANSFERASE"/>
    <property type="match status" value="1"/>
</dbReference>
<proteinExistence type="predicted"/>
<dbReference type="HOGENOM" id="CLU_087858_0_0_5"/>
<dbReference type="Pfam" id="PF05711">
    <property type="entry name" value="TylF"/>
    <property type="match status" value="1"/>
</dbReference>
<dbReference type="Gene3D" id="3.40.50.150">
    <property type="entry name" value="Vaccinia Virus protein VP39"/>
    <property type="match status" value="1"/>
</dbReference>
<accession>B0T485</accession>
<protein>
    <submittedName>
        <fullName evidence="1">dTDP-6-deoxy-L-hexose 3-O-methyltransferase</fullName>
    </submittedName>
</protein>
<dbReference type="EMBL" id="CP000927">
    <property type="protein sequence ID" value="ABZ69385.1"/>
    <property type="molecule type" value="Genomic_DNA"/>
</dbReference>